<keyword evidence="2" id="KW-0378">Hydrolase</keyword>
<dbReference type="CDD" id="cd00085">
    <property type="entry name" value="HNHc"/>
    <property type="match status" value="1"/>
</dbReference>
<dbReference type="EMBL" id="SPQZ01000001">
    <property type="protein sequence ID" value="TFV99799.1"/>
    <property type="molecule type" value="Genomic_DNA"/>
</dbReference>
<keyword evidence="2" id="KW-0540">Nuclease</keyword>
<keyword evidence="3" id="KW-1185">Reference proteome</keyword>
<proteinExistence type="predicted"/>
<evidence type="ECO:0000259" key="1">
    <source>
        <dbReference type="Pfam" id="PF02720"/>
    </source>
</evidence>
<sequence>MEYRMATSTPTRPPGTTVATGLDLILDRLDEATQARADETRAQARLWTALAELLRLARANPHLYLRTAGTGQPDAIALAEDVAAYDAGLRLRMTSGQVRHLAHRAQTLEDRMPQLHAAFTAGTTTLGHVNTALDLLIGWDDPTGVSSFDEQLADAASTLTVAAFRRRARHLKGTLYPEPAETLHARAFTTRRVSLEPVEDGMAWIHLLVAAPDAIRIIARLTGTARAVQKTTTRTDPDWRTRNQIRADLAAGWLAGDDTPTAAQVGPILLIPALTLLGEGTEPIELRGYGPIDRASAARLLTQAPAFRRVLTDPINGEKLVYDRTRYRPTTAQRDWVAIRFEDCIDPTCTRPVDDTDLDHLEEWARDHGATNSDNLYPLCDTGNRRKNLSRIRYHRQPDGTVRITTPTGYEFTTQVAPF</sequence>
<dbReference type="InterPro" id="IPR003870">
    <property type="entry name" value="DUF222"/>
</dbReference>
<dbReference type="AlphaFoldDB" id="A0A4Y9R5D5"/>
<dbReference type="GO" id="GO:0004519">
    <property type="term" value="F:endonuclease activity"/>
    <property type="evidence" value="ECO:0007669"/>
    <property type="project" value="UniProtKB-KW"/>
</dbReference>
<comment type="caution">
    <text evidence="2">The sequence shown here is derived from an EMBL/GenBank/DDBJ whole genome shotgun (WGS) entry which is preliminary data.</text>
</comment>
<evidence type="ECO:0000313" key="2">
    <source>
        <dbReference type="EMBL" id="TFV99799.1"/>
    </source>
</evidence>
<reference evidence="2 3" key="1">
    <citation type="journal article" date="2018" name="J. Microbiol.">
        <title>Leifsonia flava sp. nov., a novel actinobacterium isolated from the rhizosphere of Aquilegia viridiflora.</title>
        <authorList>
            <person name="Cai Y."/>
            <person name="Tao W.Z."/>
            <person name="Ma Y.J."/>
            <person name="Cheng J."/>
            <person name="Zhang M.Y."/>
            <person name="Zhang Y.X."/>
        </authorList>
    </citation>
    <scope>NUCLEOTIDE SEQUENCE [LARGE SCALE GENOMIC DNA]</scope>
    <source>
        <strain evidence="2 3">SYP-B2174</strain>
    </source>
</reference>
<dbReference type="InterPro" id="IPR003615">
    <property type="entry name" value="HNH_nuc"/>
</dbReference>
<name>A0A4Y9R5D5_9MICO</name>
<accession>A0A4Y9R5D5</accession>
<organism evidence="2 3">
    <name type="scientific">Orlajensenia leifsoniae</name>
    <dbReference type="NCBI Taxonomy" id="2561933"/>
    <lineage>
        <taxon>Bacteria</taxon>
        <taxon>Bacillati</taxon>
        <taxon>Actinomycetota</taxon>
        <taxon>Actinomycetes</taxon>
        <taxon>Micrococcales</taxon>
        <taxon>Microbacteriaceae</taxon>
        <taxon>Orlajensenia</taxon>
    </lineage>
</organism>
<gene>
    <name evidence="2" type="ORF">E4M00_00905</name>
</gene>
<feature type="domain" description="DUF222" evidence="1">
    <location>
        <begin position="39"/>
        <end position="340"/>
    </location>
</feature>
<dbReference type="Pfam" id="PF02720">
    <property type="entry name" value="DUF222"/>
    <property type="match status" value="1"/>
</dbReference>
<dbReference type="Proteomes" id="UP000298127">
    <property type="component" value="Unassembled WGS sequence"/>
</dbReference>
<keyword evidence="2" id="KW-0255">Endonuclease</keyword>
<evidence type="ECO:0000313" key="3">
    <source>
        <dbReference type="Proteomes" id="UP000298127"/>
    </source>
</evidence>
<protein>
    <submittedName>
        <fullName evidence="2">HNH endonuclease</fullName>
    </submittedName>
</protein>